<feature type="chain" id="PRO_5040793867" description="Oxidoreductase molybdopterin-binding domain-containing protein" evidence="1">
    <location>
        <begin position="18"/>
        <end position="156"/>
    </location>
</feature>
<keyword evidence="3" id="KW-1185">Reference proteome</keyword>
<protein>
    <recommendedName>
        <fullName evidence="4">Oxidoreductase molybdopterin-binding domain-containing protein</fullName>
    </recommendedName>
</protein>
<dbReference type="AlphaFoldDB" id="A0A9X1XKC2"/>
<evidence type="ECO:0000256" key="1">
    <source>
        <dbReference type="SAM" id="SignalP"/>
    </source>
</evidence>
<evidence type="ECO:0008006" key="4">
    <source>
        <dbReference type="Google" id="ProtNLM"/>
    </source>
</evidence>
<dbReference type="RefSeq" id="WP_248009108.1">
    <property type="nucleotide sequence ID" value="NZ_JAJHVV010000007.1"/>
</dbReference>
<dbReference type="InterPro" id="IPR036374">
    <property type="entry name" value="OxRdtase_Mopterin-bd_sf"/>
</dbReference>
<name>A0A9X1XKC2_9VIBR</name>
<dbReference type="SUPFAM" id="SSF56524">
    <property type="entry name" value="Oxidoreductase molybdopterin-binding domain"/>
    <property type="match status" value="1"/>
</dbReference>
<accession>A0A9X1XKC2</accession>
<comment type="caution">
    <text evidence="2">The sequence shown here is derived from an EMBL/GenBank/DDBJ whole genome shotgun (WGS) entry which is preliminary data.</text>
</comment>
<dbReference type="EMBL" id="JAJHVV010000007">
    <property type="protein sequence ID" value="MCK6264026.1"/>
    <property type="molecule type" value="Genomic_DNA"/>
</dbReference>
<feature type="signal peptide" evidence="1">
    <location>
        <begin position="1"/>
        <end position="17"/>
    </location>
</feature>
<evidence type="ECO:0000313" key="3">
    <source>
        <dbReference type="Proteomes" id="UP001139559"/>
    </source>
</evidence>
<proteinExistence type="predicted"/>
<keyword evidence="1" id="KW-0732">Signal</keyword>
<gene>
    <name evidence="2" type="ORF">KP803_12165</name>
</gene>
<organism evidence="2 3">
    <name type="scientific">Vibrio amylolyticus</name>
    <dbReference type="NCBI Taxonomy" id="2847292"/>
    <lineage>
        <taxon>Bacteria</taxon>
        <taxon>Pseudomonadati</taxon>
        <taxon>Pseudomonadota</taxon>
        <taxon>Gammaproteobacteria</taxon>
        <taxon>Vibrionales</taxon>
        <taxon>Vibrionaceae</taxon>
        <taxon>Vibrio</taxon>
    </lineage>
</organism>
<evidence type="ECO:0000313" key="2">
    <source>
        <dbReference type="EMBL" id="MCK6264026.1"/>
    </source>
</evidence>
<sequence length="156" mass="18025">MKWIFSILLLLSFSSQATPLVIRLADDSSITLSYDQISQEIPANSFTTKLPWYKEPKSYKGMRVTDLMSYLDKETSSISAVSFIALNDYAATSNINDILKYEPIIAYMIDEKKMKVRNKGPYWLVFNVDKYPEIGNDVFYTQMVWQIDEVIIHSNP</sequence>
<dbReference type="Proteomes" id="UP001139559">
    <property type="component" value="Unassembled WGS sequence"/>
</dbReference>
<reference evidence="2" key="1">
    <citation type="submission" date="2021-11" db="EMBL/GenBank/DDBJ databases">
        <title>Vibrio ZSDE26 sp. nov. and Vibrio ZSDZ34 sp. nov., isolated from coastal seawater in Qingdao.</title>
        <authorList>
            <person name="Zhang P."/>
        </authorList>
    </citation>
    <scope>NUCLEOTIDE SEQUENCE</scope>
    <source>
        <strain evidence="2">ZSDE26</strain>
    </source>
</reference>